<dbReference type="GO" id="GO:0016763">
    <property type="term" value="F:pentosyltransferase activity"/>
    <property type="evidence" value="ECO:0007669"/>
    <property type="project" value="TreeGrafter"/>
</dbReference>
<feature type="transmembrane region" description="Helical" evidence="8">
    <location>
        <begin position="407"/>
        <end position="425"/>
    </location>
</feature>
<feature type="transmembrane region" description="Helical" evidence="8">
    <location>
        <begin position="668"/>
        <end position="687"/>
    </location>
</feature>
<evidence type="ECO:0000256" key="3">
    <source>
        <dbReference type="ARBA" id="ARBA00022676"/>
    </source>
</evidence>
<feature type="transmembrane region" description="Helical" evidence="8">
    <location>
        <begin position="357"/>
        <end position="374"/>
    </location>
</feature>
<proteinExistence type="predicted"/>
<dbReference type="GO" id="GO:0009103">
    <property type="term" value="P:lipopolysaccharide biosynthetic process"/>
    <property type="evidence" value="ECO:0007669"/>
    <property type="project" value="UniProtKB-ARBA"/>
</dbReference>
<evidence type="ECO:0000313" key="9">
    <source>
        <dbReference type="EMBL" id="AFG36138.1"/>
    </source>
</evidence>
<evidence type="ECO:0000256" key="5">
    <source>
        <dbReference type="ARBA" id="ARBA00022692"/>
    </source>
</evidence>
<dbReference type="PANTHER" id="PTHR33908">
    <property type="entry name" value="MANNOSYLTRANSFERASE YKCB-RELATED"/>
    <property type="match status" value="1"/>
</dbReference>
<feature type="transmembrane region" description="Helical" evidence="8">
    <location>
        <begin position="537"/>
        <end position="555"/>
    </location>
</feature>
<dbReference type="PANTHER" id="PTHR33908:SF11">
    <property type="entry name" value="MEMBRANE PROTEIN"/>
    <property type="match status" value="1"/>
</dbReference>
<feature type="transmembrane region" description="Helical" evidence="8">
    <location>
        <begin position="593"/>
        <end position="611"/>
    </location>
</feature>
<feature type="transmembrane region" description="Helical" evidence="8">
    <location>
        <begin position="618"/>
        <end position="635"/>
    </location>
</feature>
<dbReference type="eggNOG" id="COG1807">
    <property type="taxonomic scope" value="Bacteria"/>
</dbReference>
<feature type="transmembrane region" description="Helical" evidence="8">
    <location>
        <begin position="332"/>
        <end position="351"/>
    </location>
</feature>
<comment type="subcellular location">
    <subcellularLocation>
        <location evidence="1">Cell membrane</location>
        <topology evidence="1">Multi-pass membrane protein</topology>
    </subcellularLocation>
</comment>
<gene>
    <name evidence="9" type="ordered locus">Spiaf_0029</name>
</gene>
<evidence type="ECO:0000256" key="7">
    <source>
        <dbReference type="ARBA" id="ARBA00023136"/>
    </source>
</evidence>
<reference evidence="10" key="1">
    <citation type="journal article" date="2013" name="Stand. Genomic Sci.">
        <title>Complete genome sequence of the halophilic bacterium Spirochaeta africana type strain (Z-7692(T)) from the alkaline Lake Magadi in the East African Rift.</title>
        <authorList>
            <person name="Liolos K."/>
            <person name="Abt B."/>
            <person name="Scheuner C."/>
            <person name="Teshima H."/>
            <person name="Held B."/>
            <person name="Lapidus A."/>
            <person name="Nolan M."/>
            <person name="Lucas S."/>
            <person name="Deshpande S."/>
            <person name="Cheng J.F."/>
            <person name="Tapia R."/>
            <person name="Goodwin L.A."/>
            <person name="Pitluck S."/>
            <person name="Pagani I."/>
            <person name="Ivanova N."/>
            <person name="Mavromatis K."/>
            <person name="Mikhailova N."/>
            <person name="Huntemann M."/>
            <person name="Pati A."/>
            <person name="Chen A."/>
            <person name="Palaniappan K."/>
            <person name="Land M."/>
            <person name="Rohde M."/>
            <person name="Tindall B.J."/>
            <person name="Detter J.C."/>
            <person name="Goker M."/>
            <person name="Bristow J."/>
            <person name="Eisen J.A."/>
            <person name="Markowitz V."/>
            <person name="Hugenholtz P."/>
            <person name="Woyke T."/>
            <person name="Klenk H.P."/>
            <person name="Kyrpides N.C."/>
        </authorList>
    </citation>
    <scope>NUCLEOTIDE SEQUENCE</scope>
    <source>
        <strain evidence="10">ATCC 700263 / DSM 8902 / Z-7692</strain>
    </source>
</reference>
<feature type="transmembrane region" description="Helical" evidence="8">
    <location>
        <begin position="510"/>
        <end position="531"/>
    </location>
</feature>
<feature type="transmembrane region" description="Helical" evidence="8">
    <location>
        <begin position="747"/>
        <end position="767"/>
    </location>
</feature>
<name>H9UF45_SPIAZ</name>
<sequence>MKSGYRLCIAVGITLLSAGVMVSQLVPRIDMSANYFDVRYFTYLDGYDVHIEADRGGRTHQLEAGEVSRQFFREDITAFRLIFTRRPAVDGDAMVMTSSTTWQWLGQAPAPAGLSYVGLHLSGGVEPTQLMVRANHLPAEFSHQQDGLAYYRVPGSPQLLHQLDVRTRTPLANPVRRVLVLEEPPQRIYLDTLQLFRDISQVEFRYPMQRLDAGRILQDFTVLEGAAAAVPYRQYLEIQPTSPRIVLEYSGDLPQFLAEGRAHARPVVWGLHAAIAGFLLLLCWLLYWLISPGVVVRVQAALQNRQTFRATIARLKTLPDRPVGDVRSLRQIPAGMVFLVCCIAALIAMNSVAHGSLMYYLAVAVAAAAGTGLVHDSRSRKDPQGLLPLGDPAAGVSGPITCTSRRCGWVLFSLLVLCTAAAHLYRLGDGYMWIDEAYSFLPARFILETGEPVYPQTGYAYYRAHSYHRLVARSMGWFGQTTWAARLPNVLANLGTLGVIYLFGRKLHAAVGLGAAAIWATSSYVLALTRWVRMYPLQWFLFALAAYLFYLAVVDMPRPRIRQRWRWFDLSFSPVPLVAFFPVFLLALETHRVSVYLVFGLLLFFLADAAANADRRPRSLLGAAVVVLLLTVAGYREQGTLNLFSAFFGHGPSHTRASTPRLSNVTDVVREAQLFWFLFPVTIALMFRKQETWLRFTAALAIGGVLFIGNQYAQNFRYWSAVLPFMALAVSGTLYRLVLAARQLKPVLALVVLLLMLPAAVHLQLFARELGESTVPYDDNAILAHSKADYGYLMQYLQLFAVDRTIMAEHHLSYSLPAHGQRVDVVFREGVSSQDYQPIQRLGIPYFYSDDFVQQRDPNGFLVLRRDEPDITDQARQEFWQHPLAPGETILLVPRWQPEVQGVYH</sequence>
<dbReference type="OrthoDB" id="9775035at2"/>
<dbReference type="AlphaFoldDB" id="H9UF45"/>
<organism evidence="9 10">
    <name type="scientific">Spirochaeta africana (strain ATCC 700263 / DSM 8902 / Z-7692)</name>
    <dbReference type="NCBI Taxonomy" id="889378"/>
    <lineage>
        <taxon>Bacteria</taxon>
        <taxon>Pseudomonadati</taxon>
        <taxon>Spirochaetota</taxon>
        <taxon>Spirochaetia</taxon>
        <taxon>Spirochaetales</taxon>
        <taxon>Spirochaetaceae</taxon>
        <taxon>Spirochaeta</taxon>
    </lineage>
</organism>
<feature type="transmembrane region" description="Helical" evidence="8">
    <location>
        <begin position="483"/>
        <end position="503"/>
    </location>
</feature>
<keyword evidence="4" id="KW-0808">Transferase</keyword>
<dbReference type="STRING" id="889378.Spiaf_0029"/>
<keyword evidence="5 8" id="KW-0812">Transmembrane</keyword>
<keyword evidence="7 8" id="KW-0472">Membrane</keyword>
<keyword evidence="6 8" id="KW-1133">Transmembrane helix</keyword>
<dbReference type="PATRIC" id="fig|889378.3.peg.32"/>
<feature type="transmembrane region" description="Helical" evidence="8">
    <location>
        <begin position="718"/>
        <end position="735"/>
    </location>
</feature>
<feature type="transmembrane region" description="Helical" evidence="8">
    <location>
        <begin position="694"/>
        <end position="712"/>
    </location>
</feature>
<protein>
    <submittedName>
        <fullName evidence="9">Uncharacterized protein</fullName>
    </submittedName>
</protein>
<accession>H9UF45</accession>
<dbReference type="RefSeq" id="WP_014454136.1">
    <property type="nucleotide sequence ID" value="NC_017098.1"/>
</dbReference>
<evidence type="ECO:0000313" key="10">
    <source>
        <dbReference type="Proteomes" id="UP000007383"/>
    </source>
</evidence>
<evidence type="ECO:0000256" key="4">
    <source>
        <dbReference type="ARBA" id="ARBA00022679"/>
    </source>
</evidence>
<evidence type="ECO:0000256" key="8">
    <source>
        <dbReference type="SAM" id="Phobius"/>
    </source>
</evidence>
<dbReference type="GO" id="GO:0005886">
    <property type="term" value="C:plasma membrane"/>
    <property type="evidence" value="ECO:0007669"/>
    <property type="project" value="UniProtKB-SubCell"/>
</dbReference>
<evidence type="ECO:0000256" key="6">
    <source>
        <dbReference type="ARBA" id="ARBA00022989"/>
    </source>
</evidence>
<evidence type="ECO:0000256" key="1">
    <source>
        <dbReference type="ARBA" id="ARBA00004651"/>
    </source>
</evidence>
<dbReference type="InterPro" id="IPR050297">
    <property type="entry name" value="LipidA_mod_glycosyltrf_83"/>
</dbReference>
<evidence type="ECO:0000256" key="2">
    <source>
        <dbReference type="ARBA" id="ARBA00022475"/>
    </source>
</evidence>
<dbReference type="HOGENOM" id="CLU_320523_0_0_12"/>
<feature type="transmembrane region" description="Helical" evidence="8">
    <location>
        <begin position="269"/>
        <end position="290"/>
    </location>
</feature>
<feature type="transmembrane region" description="Helical" evidence="8">
    <location>
        <begin position="567"/>
        <end position="587"/>
    </location>
</feature>
<keyword evidence="2" id="KW-1003">Cell membrane</keyword>
<dbReference type="Proteomes" id="UP000007383">
    <property type="component" value="Chromosome"/>
</dbReference>
<keyword evidence="10" id="KW-1185">Reference proteome</keyword>
<dbReference type="EMBL" id="CP003282">
    <property type="protein sequence ID" value="AFG36138.1"/>
    <property type="molecule type" value="Genomic_DNA"/>
</dbReference>
<keyword evidence="3" id="KW-0328">Glycosyltransferase</keyword>
<dbReference type="KEGG" id="sfc:Spiaf_0029"/>